<feature type="transmembrane region" description="Helical" evidence="1">
    <location>
        <begin position="311"/>
        <end position="334"/>
    </location>
</feature>
<keyword evidence="1" id="KW-0812">Transmembrane</keyword>
<proteinExistence type="predicted"/>
<keyword evidence="1" id="KW-1133">Transmembrane helix</keyword>
<evidence type="ECO:0000313" key="4">
    <source>
        <dbReference type="Proteomes" id="UP000000719"/>
    </source>
</evidence>
<keyword evidence="1" id="KW-0472">Membrane</keyword>
<keyword evidence="4" id="KW-1185">Reference proteome</keyword>
<dbReference type="PANTHER" id="PTHR46663">
    <property type="entry name" value="DIGUANYLATE CYCLASE DGCT-RELATED"/>
    <property type="match status" value="1"/>
</dbReference>
<dbReference type="NCBIfam" id="TIGR00254">
    <property type="entry name" value="GGDEF"/>
    <property type="match status" value="1"/>
</dbReference>
<dbReference type="EMBL" id="CP001098">
    <property type="protein sequence ID" value="ACL69280.1"/>
    <property type="molecule type" value="Genomic_DNA"/>
</dbReference>
<reference evidence="3 4" key="1">
    <citation type="journal article" date="2009" name="PLoS ONE">
        <title>Genome analysis of the anaerobic thermohalophilic bacterium Halothermothrix orenii.</title>
        <authorList>
            <person name="Mavromatis K."/>
            <person name="Ivanova N."/>
            <person name="Anderson I."/>
            <person name="Lykidis A."/>
            <person name="Hooper S.D."/>
            <person name="Sun H."/>
            <person name="Kunin V."/>
            <person name="Lapidus A."/>
            <person name="Hugenholtz P."/>
            <person name="Patel B."/>
            <person name="Kyrpides N.C."/>
        </authorList>
    </citation>
    <scope>NUCLEOTIDE SEQUENCE [LARGE SCALE GENOMIC DNA]</scope>
    <source>
        <strain evidence="4">H 168 / OCM 544 / DSM 9562</strain>
    </source>
</reference>
<dbReference type="CDD" id="cd01949">
    <property type="entry name" value="GGDEF"/>
    <property type="match status" value="1"/>
</dbReference>
<dbReference type="KEGG" id="hor:Hore_05220"/>
<dbReference type="SMART" id="SM00267">
    <property type="entry name" value="GGDEF"/>
    <property type="match status" value="1"/>
</dbReference>
<accession>B8D253</accession>
<dbReference type="InterPro" id="IPR043128">
    <property type="entry name" value="Rev_trsase/Diguanyl_cyclase"/>
</dbReference>
<protein>
    <submittedName>
        <fullName evidence="3">Diguanylate cyclase</fullName>
    </submittedName>
</protein>
<dbReference type="STRING" id="373903.Hore_05220"/>
<dbReference type="eggNOG" id="COG2199">
    <property type="taxonomic scope" value="Bacteria"/>
</dbReference>
<dbReference type="SUPFAM" id="SSF55073">
    <property type="entry name" value="Nucleotide cyclase"/>
    <property type="match status" value="1"/>
</dbReference>
<dbReference type="InterPro" id="IPR029787">
    <property type="entry name" value="Nucleotide_cyclase"/>
</dbReference>
<dbReference type="InterPro" id="IPR052163">
    <property type="entry name" value="DGC-Regulatory_Protein"/>
</dbReference>
<evidence type="ECO:0000256" key="1">
    <source>
        <dbReference type="SAM" id="Phobius"/>
    </source>
</evidence>
<organism evidence="3 4">
    <name type="scientific">Halothermothrix orenii (strain H 168 / OCM 544 / DSM 9562)</name>
    <dbReference type="NCBI Taxonomy" id="373903"/>
    <lineage>
        <taxon>Bacteria</taxon>
        <taxon>Bacillati</taxon>
        <taxon>Bacillota</taxon>
        <taxon>Clostridia</taxon>
        <taxon>Halanaerobiales</taxon>
        <taxon>Halothermotrichaceae</taxon>
        <taxon>Halothermothrix</taxon>
    </lineage>
</organism>
<feature type="domain" description="GGDEF" evidence="2">
    <location>
        <begin position="370"/>
        <end position="501"/>
    </location>
</feature>
<evidence type="ECO:0000259" key="2">
    <source>
        <dbReference type="PROSITE" id="PS50887"/>
    </source>
</evidence>
<dbReference type="PROSITE" id="PS50887">
    <property type="entry name" value="GGDEF"/>
    <property type="match status" value="1"/>
</dbReference>
<evidence type="ECO:0000313" key="3">
    <source>
        <dbReference type="EMBL" id="ACL69280.1"/>
    </source>
</evidence>
<dbReference type="InterPro" id="IPR000160">
    <property type="entry name" value="GGDEF_dom"/>
</dbReference>
<gene>
    <name evidence="3" type="ordered locus">Hore_05220</name>
</gene>
<sequence length="501" mass="58710">MNNVIEKHKYYIIIAVFLIIIFLSYNSYQNTTNIIKSKYITHQTLIEKSIINSINNTNYAYQIAEKLLNDKMEKLSRQLISKYRDNPDVLTWDLEKIKQTHKYVNIYIIDNNLKIIHTTYKKDLGLDFNKYPLFSKVLRKRLEGDNFIVDRMDISIKSGQLKKYSYMPTPDHKYLIELSINLKEIFPQIDSINLISLTERLKSEYPTIEEINFYRITQQGNIVTESITLSESLLHTDIPDKIKSLVKKCASTSQVVSSKIKSNSQNRYYSVRFIPCLTQNPEDPYWWDSSVIGIKYNNEFMLEELNHYKHVFIINMTIITIVFVLFVLVIEYLLKETKYMAYHDHLTKLPNRALFERYFNKLKNNTINLNKMAVLFLDLDDFKNVNDTLGHAIGDKLLIQVAKRLKKNLKPSDTLSRLGGDEFTLLLTSIRTREDVIKFASDLSEDFKKPFILDGNKLTIHPSIGISIYPDNGKNLDSLLKQADNAMYQAKKQKLDFILWR</sequence>
<name>B8D253_HALOH</name>
<dbReference type="RefSeq" id="WP_012635468.1">
    <property type="nucleotide sequence ID" value="NC_011899.1"/>
</dbReference>
<feature type="transmembrane region" description="Helical" evidence="1">
    <location>
        <begin position="10"/>
        <end position="28"/>
    </location>
</feature>
<dbReference type="Pfam" id="PF00990">
    <property type="entry name" value="GGDEF"/>
    <property type="match status" value="1"/>
</dbReference>
<dbReference type="HOGENOM" id="CLU_041006_0_0_9"/>
<dbReference type="AlphaFoldDB" id="B8D253"/>
<dbReference type="PANTHER" id="PTHR46663:SF2">
    <property type="entry name" value="GGDEF DOMAIN-CONTAINING PROTEIN"/>
    <property type="match status" value="1"/>
</dbReference>
<dbReference type="Gene3D" id="3.30.70.270">
    <property type="match status" value="1"/>
</dbReference>
<dbReference type="Proteomes" id="UP000000719">
    <property type="component" value="Chromosome"/>
</dbReference>